<feature type="signal peptide" evidence="1">
    <location>
        <begin position="1"/>
        <end position="25"/>
    </location>
</feature>
<evidence type="ECO:0000259" key="2">
    <source>
        <dbReference type="Pfam" id="PF07624"/>
    </source>
</evidence>
<feature type="domain" description="DUF1592" evidence="4">
    <location>
        <begin position="215"/>
        <end position="343"/>
    </location>
</feature>
<evidence type="ECO:0000259" key="5">
    <source>
        <dbReference type="Pfam" id="PF07637"/>
    </source>
</evidence>
<dbReference type="Pfam" id="PF07624">
    <property type="entry name" value="PSD2"/>
    <property type="match status" value="1"/>
</dbReference>
<feature type="domain" description="DUF1585" evidence="2">
    <location>
        <begin position="474"/>
        <end position="541"/>
    </location>
</feature>
<feature type="domain" description="DUF1595" evidence="5">
    <location>
        <begin position="140"/>
        <end position="201"/>
    </location>
</feature>
<dbReference type="Pfam" id="PF07627">
    <property type="entry name" value="PSCyt3"/>
    <property type="match status" value="1"/>
</dbReference>
<accession>A0ABU8RYV1</accession>
<keyword evidence="1" id="KW-0732">Signal</keyword>
<dbReference type="Proteomes" id="UP001361239">
    <property type="component" value="Unassembled WGS sequence"/>
</dbReference>
<evidence type="ECO:0000259" key="4">
    <source>
        <dbReference type="Pfam" id="PF07631"/>
    </source>
</evidence>
<evidence type="ECO:0000313" key="7">
    <source>
        <dbReference type="Proteomes" id="UP001361239"/>
    </source>
</evidence>
<dbReference type="Pfam" id="PF07631">
    <property type="entry name" value="PSD4"/>
    <property type="match status" value="1"/>
</dbReference>
<dbReference type="InterPro" id="IPR013039">
    <property type="entry name" value="DUF1588"/>
</dbReference>
<gene>
    <name evidence="6" type="ORF">WG901_16255</name>
</gene>
<dbReference type="RefSeq" id="WP_339588144.1">
    <property type="nucleotide sequence ID" value="NZ_JBBHJZ010000003.1"/>
</dbReference>
<evidence type="ECO:0000256" key="1">
    <source>
        <dbReference type="SAM" id="SignalP"/>
    </source>
</evidence>
<feature type="chain" id="PRO_5046198455" evidence="1">
    <location>
        <begin position="26"/>
        <end position="564"/>
    </location>
</feature>
<dbReference type="InterPro" id="IPR011478">
    <property type="entry name" value="DUF1585"/>
</dbReference>
<dbReference type="Pfam" id="PF07637">
    <property type="entry name" value="PSD5"/>
    <property type="match status" value="1"/>
</dbReference>
<reference evidence="6 7" key="1">
    <citation type="submission" date="2024-03" db="EMBL/GenBank/DDBJ databases">
        <authorList>
            <person name="Jo J.-H."/>
        </authorList>
    </citation>
    <scope>NUCLEOTIDE SEQUENCE [LARGE SCALE GENOMIC DNA]</scope>
    <source>
        <strain evidence="6 7">PS1R-30</strain>
    </source>
</reference>
<dbReference type="InterPro" id="IPR013043">
    <property type="entry name" value="DUF1595"/>
</dbReference>
<evidence type="ECO:0000259" key="3">
    <source>
        <dbReference type="Pfam" id="PF07627"/>
    </source>
</evidence>
<sequence length="564" mass="60802">MNPIKRMAWSVATLPLVLMGCAASEAPKTAAVQDAAPALARTLPGQQIVAMRRLTEAQYRNVIADVFGPDVVVAGRIEPIVRPVHEMIASGAAEASISPAGLDQFDAMGRNIAAQVFGEQRRAQFVPCAPKDQKVADAACAAKVLTPLGRYLFRRPMSPAEQAFFVKLAGDGAGPTGSFHKGLELALAAMLTSPRFLYIVETAEPDPAKPGELRLDAWSRAARLSFLLWNTTPNETLLKAAEAGKLTDQAQLSTLAETMVASPRFEQGVRAFFADMLLFEKFDELSKDPVIYPYFNQDVVKALPEQMLRTITDHLVARRGDYRDLFTTQRTFMTRSLGGLYQVPVGRSAGWVPYEFAPGDDRAGLLGQAGFLALYSHSGRSSPTLRGRAVRELLMCEPVPNPPGNVNFTAVQETGNKAKPTARIRLLAHATDPSCSGCHKITDPIGLSLERFDGLGMARKTENAALIDASGEMDGKLFQGAIGLGKTMAESSSTTQCLSMRALSYATGRSGEDVSNYVEGLERKFAAGGYGIRALFSQIATMPEAYQVVTKPLAAPTHVSMLTQ</sequence>
<proteinExistence type="predicted"/>
<dbReference type="EMBL" id="JBBHJZ010000003">
    <property type="protein sequence ID" value="MEJ5978207.1"/>
    <property type="molecule type" value="Genomic_DNA"/>
</dbReference>
<feature type="domain" description="DUF1588" evidence="3">
    <location>
        <begin position="362"/>
        <end position="462"/>
    </location>
</feature>
<evidence type="ECO:0000313" key="6">
    <source>
        <dbReference type="EMBL" id="MEJ5978207.1"/>
    </source>
</evidence>
<dbReference type="InterPro" id="IPR013042">
    <property type="entry name" value="DUF1592"/>
</dbReference>
<name>A0ABU8RYV1_9SPHN</name>
<organism evidence="6 7">
    <name type="scientific">Novosphingobium anseongense</name>
    <dbReference type="NCBI Taxonomy" id="3133436"/>
    <lineage>
        <taxon>Bacteria</taxon>
        <taxon>Pseudomonadati</taxon>
        <taxon>Pseudomonadota</taxon>
        <taxon>Alphaproteobacteria</taxon>
        <taxon>Sphingomonadales</taxon>
        <taxon>Sphingomonadaceae</taxon>
        <taxon>Novosphingobium</taxon>
    </lineage>
</organism>
<keyword evidence="7" id="KW-1185">Reference proteome</keyword>
<comment type="caution">
    <text evidence="6">The sequence shown here is derived from an EMBL/GenBank/DDBJ whole genome shotgun (WGS) entry which is preliminary data.</text>
</comment>
<dbReference type="PROSITE" id="PS51257">
    <property type="entry name" value="PROKAR_LIPOPROTEIN"/>
    <property type="match status" value="1"/>
</dbReference>
<protein>
    <submittedName>
        <fullName evidence="6">DUF1592 domain-containing protein</fullName>
    </submittedName>
</protein>